<dbReference type="Pfam" id="PF13424">
    <property type="entry name" value="TPR_12"/>
    <property type="match status" value="2"/>
</dbReference>
<name>A0A815NCJ6_ADIRI</name>
<dbReference type="Gene3D" id="3.90.176.10">
    <property type="entry name" value="Toxin ADP-ribosyltransferase, Chain A, domain 1"/>
    <property type="match status" value="1"/>
</dbReference>
<proteinExistence type="predicted"/>
<dbReference type="EMBL" id="CAJNOR010003627">
    <property type="protein sequence ID" value="CAF1432080.1"/>
    <property type="molecule type" value="Genomic_DNA"/>
</dbReference>
<dbReference type="PROSITE" id="PS50293">
    <property type="entry name" value="TPR_REGION"/>
    <property type="match status" value="1"/>
</dbReference>
<dbReference type="InterPro" id="IPR019734">
    <property type="entry name" value="TPR_rpt"/>
</dbReference>
<dbReference type="PROSITE" id="PS50005">
    <property type="entry name" value="TPR"/>
    <property type="match status" value="2"/>
</dbReference>
<evidence type="ECO:0000313" key="7">
    <source>
        <dbReference type="Proteomes" id="UP000663828"/>
    </source>
</evidence>
<dbReference type="Proteomes" id="UP000663828">
    <property type="component" value="Unassembled WGS sequence"/>
</dbReference>
<feature type="repeat" description="NHL" evidence="4">
    <location>
        <begin position="36"/>
        <end position="75"/>
    </location>
</feature>
<dbReference type="InterPro" id="IPR003540">
    <property type="entry name" value="ADP-ribosyltransferase"/>
</dbReference>
<comment type="caution">
    <text evidence="6">The sequence shown here is derived from an EMBL/GenBank/DDBJ whole genome shotgun (WGS) entry which is preliminary data.</text>
</comment>
<dbReference type="Pfam" id="PF03496">
    <property type="entry name" value="ADPrib_exo_Tox"/>
    <property type="match status" value="1"/>
</dbReference>
<evidence type="ECO:0000256" key="1">
    <source>
        <dbReference type="ARBA" id="ARBA00022737"/>
    </source>
</evidence>
<dbReference type="SUPFAM" id="SSF48452">
    <property type="entry name" value="TPR-like"/>
    <property type="match status" value="1"/>
</dbReference>
<dbReference type="Gene3D" id="1.25.40.10">
    <property type="entry name" value="Tetratricopeptide repeat domain"/>
    <property type="match status" value="2"/>
</dbReference>
<dbReference type="PANTHER" id="PTHR45641">
    <property type="entry name" value="TETRATRICOPEPTIDE REPEAT PROTEIN (AFU_ORTHOLOGUE AFUA_6G03870)"/>
    <property type="match status" value="1"/>
</dbReference>
<dbReference type="PROSITE" id="PS51125">
    <property type="entry name" value="NHL"/>
    <property type="match status" value="1"/>
</dbReference>
<dbReference type="PANTHER" id="PTHR45641:SF1">
    <property type="entry name" value="AAA+ ATPASE DOMAIN-CONTAINING PROTEIN"/>
    <property type="match status" value="1"/>
</dbReference>
<dbReference type="CDD" id="cd05819">
    <property type="entry name" value="NHL"/>
    <property type="match status" value="1"/>
</dbReference>
<feature type="domain" description="ADP ribosyltransferase" evidence="5">
    <location>
        <begin position="323"/>
        <end position="487"/>
    </location>
</feature>
<evidence type="ECO:0000259" key="5">
    <source>
        <dbReference type="Pfam" id="PF03496"/>
    </source>
</evidence>
<protein>
    <recommendedName>
        <fullName evidence="5">ADP ribosyltransferase domain-containing protein</fullName>
    </recommendedName>
</protein>
<dbReference type="InterPro" id="IPR011990">
    <property type="entry name" value="TPR-like_helical_dom_sf"/>
</dbReference>
<accession>A0A815NCJ6</accession>
<feature type="repeat" description="TPR" evidence="3">
    <location>
        <begin position="558"/>
        <end position="591"/>
    </location>
</feature>
<dbReference type="SUPFAM" id="SSF101898">
    <property type="entry name" value="NHL repeat"/>
    <property type="match status" value="1"/>
</dbReference>
<dbReference type="GO" id="GO:0005576">
    <property type="term" value="C:extracellular region"/>
    <property type="evidence" value="ECO:0007669"/>
    <property type="project" value="InterPro"/>
</dbReference>
<dbReference type="SMART" id="SM00028">
    <property type="entry name" value="TPR"/>
    <property type="match status" value="4"/>
</dbReference>
<dbReference type="SUPFAM" id="SSF56399">
    <property type="entry name" value="ADP-ribosylation"/>
    <property type="match status" value="1"/>
</dbReference>
<feature type="non-terminal residue" evidence="6">
    <location>
        <position position="748"/>
    </location>
</feature>
<keyword evidence="1" id="KW-0677">Repeat</keyword>
<sequence length="748" mass="85395">IFIDRQQSIYISDSFNHRIVKWTKGAKEGIVVAGGHGNGANLTQLNNPRQVIVDQNGTIYVADHGNQRIMRFEAGAAEGSVIVGDKGFGNRSDQFRYPIGLCFDGDGYKVYVLPIPKSERPKLTLSVPEKPMPQVENVENYVLVWLDQSNGGKGKSGEVSKRQLQQVVNCVKIFLDPKACHEFMSNVKDVKIFVIVSGAVEEDFVSSIHDEKQLESIYVYSPGKVQESWFGEYQEITGIYTTIDALCEQLSKDVTRLDRTLLGFEMMERSKSKDGSNASQQEASFMYDQLFRDIVLSVKDEDMQDMYDFCQTRYHGNSNELSNLKDLKTTYSANTSIYWYTRDSFLYRMLNKALRTHDYDTLYTLRVYIRHLHQQIASEQGSKGIDVKKLYRGQAFEKDDFEQLSKTEKGLFSVSNFLSTTSDREVALGFARENLGNNRKVSTLFEITIEKTTAIPVTCVSGLSYYKLEKEWLFSMGSVFRVGKLKHSAEGIWIVPLTLTDDYDKRLTALKEHFKKSMEDSNVCLNFGRLMYQIAAWKKSDYFYREAIQVETSPQRLSVLYNNLGMVKDELDQYDEALRYYSKSLDLKKTEESGSAADDATTYNNIATLYWKMKKMDKAIEYYEKAIEDCNAQGNSNEGLVATLHTNMAGVLNEQGKHEEALERCQEALKINLKIFPEIHPRIATTYGTIANTMHRLKLYSKAVEYGEKAVDIDRSSLPKDHPQTLGHQNNLTVYKQAKEQAEMDNNQ</sequence>
<organism evidence="6 7">
    <name type="scientific">Adineta ricciae</name>
    <name type="common">Rotifer</name>
    <dbReference type="NCBI Taxonomy" id="249248"/>
    <lineage>
        <taxon>Eukaryota</taxon>
        <taxon>Metazoa</taxon>
        <taxon>Spiralia</taxon>
        <taxon>Gnathifera</taxon>
        <taxon>Rotifera</taxon>
        <taxon>Eurotatoria</taxon>
        <taxon>Bdelloidea</taxon>
        <taxon>Adinetida</taxon>
        <taxon>Adinetidae</taxon>
        <taxon>Adineta</taxon>
    </lineage>
</organism>
<keyword evidence="7" id="KW-1185">Reference proteome</keyword>
<feature type="repeat" description="TPR" evidence="3">
    <location>
        <begin position="600"/>
        <end position="633"/>
    </location>
</feature>
<dbReference type="InterPro" id="IPR011042">
    <property type="entry name" value="6-blade_b-propeller_TolB-like"/>
</dbReference>
<reference evidence="6" key="1">
    <citation type="submission" date="2021-02" db="EMBL/GenBank/DDBJ databases">
        <authorList>
            <person name="Nowell W R."/>
        </authorList>
    </citation>
    <scope>NUCLEOTIDE SEQUENCE</scope>
</reference>
<gene>
    <name evidence="6" type="ORF">XAT740_LOCUS35835</name>
</gene>
<dbReference type="Pfam" id="PF01436">
    <property type="entry name" value="NHL"/>
    <property type="match status" value="1"/>
</dbReference>
<evidence type="ECO:0000256" key="4">
    <source>
        <dbReference type="PROSITE-ProRule" id="PRU00504"/>
    </source>
</evidence>
<dbReference type="InterPro" id="IPR001258">
    <property type="entry name" value="NHL_repeat"/>
</dbReference>
<keyword evidence="2 3" id="KW-0802">TPR repeat</keyword>
<evidence type="ECO:0000256" key="2">
    <source>
        <dbReference type="ARBA" id="ARBA00022803"/>
    </source>
</evidence>
<evidence type="ECO:0000256" key="3">
    <source>
        <dbReference type="PROSITE-ProRule" id="PRU00339"/>
    </source>
</evidence>
<dbReference type="PROSITE" id="PS51996">
    <property type="entry name" value="TR_MART"/>
    <property type="match status" value="1"/>
</dbReference>
<dbReference type="AlphaFoldDB" id="A0A815NCJ6"/>
<evidence type="ECO:0000313" key="6">
    <source>
        <dbReference type="EMBL" id="CAF1432080.1"/>
    </source>
</evidence>
<dbReference type="Gene3D" id="2.120.10.30">
    <property type="entry name" value="TolB, C-terminal domain"/>
    <property type="match status" value="1"/>
</dbReference>